<gene>
    <name evidence="1" type="ORF">P280DRAFT_369890</name>
</gene>
<dbReference type="Proteomes" id="UP000799753">
    <property type="component" value="Unassembled WGS sequence"/>
</dbReference>
<keyword evidence="2" id="KW-1185">Reference proteome</keyword>
<evidence type="ECO:0000313" key="2">
    <source>
        <dbReference type="Proteomes" id="UP000799753"/>
    </source>
</evidence>
<dbReference type="EMBL" id="MU006778">
    <property type="protein sequence ID" value="KAF2644580.1"/>
    <property type="molecule type" value="Genomic_DNA"/>
</dbReference>
<feature type="non-terminal residue" evidence="1">
    <location>
        <position position="136"/>
    </location>
</feature>
<dbReference type="AlphaFoldDB" id="A0A6A6SAK0"/>
<dbReference type="OrthoDB" id="9977870at2759"/>
<name>A0A6A6SAK0_9PLEO</name>
<organism evidence="1 2">
    <name type="scientific">Massarina eburnea CBS 473.64</name>
    <dbReference type="NCBI Taxonomy" id="1395130"/>
    <lineage>
        <taxon>Eukaryota</taxon>
        <taxon>Fungi</taxon>
        <taxon>Dikarya</taxon>
        <taxon>Ascomycota</taxon>
        <taxon>Pezizomycotina</taxon>
        <taxon>Dothideomycetes</taxon>
        <taxon>Pleosporomycetidae</taxon>
        <taxon>Pleosporales</taxon>
        <taxon>Massarineae</taxon>
        <taxon>Massarinaceae</taxon>
        <taxon>Massarina</taxon>
    </lineage>
</organism>
<feature type="non-terminal residue" evidence="1">
    <location>
        <position position="1"/>
    </location>
</feature>
<reference evidence="1" key="1">
    <citation type="journal article" date="2020" name="Stud. Mycol.">
        <title>101 Dothideomycetes genomes: a test case for predicting lifestyles and emergence of pathogens.</title>
        <authorList>
            <person name="Haridas S."/>
            <person name="Albert R."/>
            <person name="Binder M."/>
            <person name="Bloem J."/>
            <person name="Labutti K."/>
            <person name="Salamov A."/>
            <person name="Andreopoulos B."/>
            <person name="Baker S."/>
            <person name="Barry K."/>
            <person name="Bills G."/>
            <person name="Bluhm B."/>
            <person name="Cannon C."/>
            <person name="Castanera R."/>
            <person name="Culley D."/>
            <person name="Daum C."/>
            <person name="Ezra D."/>
            <person name="Gonzalez J."/>
            <person name="Henrissat B."/>
            <person name="Kuo A."/>
            <person name="Liang C."/>
            <person name="Lipzen A."/>
            <person name="Lutzoni F."/>
            <person name="Magnuson J."/>
            <person name="Mondo S."/>
            <person name="Nolan M."/>
            <person name="Ohm R."/>
            <person name="Pangilinan J."/>
            <person name="Park H.-J."/>
            <person name="Ramirez L."/>
            <person name="Alfaro M."/>
            <person name="Sun H."/>
            <person name="Tritt A."/>
            <person name="Yoshinaga Y."/>
            <person name="Zwiers L.-H."/>
            <person name="Turgeon B."/>
            <person name="Goodwin S."/>
            <person name="Spatafora J."/>
            <person name="Crous P."/>
            <person name="Grigoriev I."/>
        </authorList>
    </citation>
    <scope>NUCLEOTIDE SEQUENCE</scope>
    <source>
        <strain evidence="1">CBS 473.64</strain>
    </source>
</reference>
<proteinExistence type="predicted"/>
<sequence>VRLEPTATASDHHRADPGVHVYEVGNTGGHHMNDSYAVRPLATPVARPAARTSTPRMSFFSRFVREPQRQPPAAPVAPSVKASIMAGLSRDGTKRGANRVGTWLSHVEVDNEAIETAAKDVEVDDWRVEGSMVGID</sequence>
<evidence type="ECO:0000313" key="1">
    <source>
        <dbReference type="EMBL" id="KAF2644580.1"/>
    </source>
</evidence>
<protein>
    <submittedName>
        <fullName evidence="1">Uncharacterized protein</fullName>
    </submittedName>
</protein>
<accession>A0A6A6SAK0</accession>